<dbReference type="InterPro" id="IPR013324">
    <property type="entry name" value="RNA_pol_sigma_r3/r4-like"/>
</dbReference>
<comment type="caution">
    <text evidence="6">The sequence shown here is derived from an EMBL/GenBank/DDBJ whole genome shotgun (WGS) entry which is preliminary data.</text>
</comment>
<evidence type="ECO:0000313" key="7">
    <source>
        <dbReference type="Proteomes" id="UP000307602"/>
    </source>
</evidence>
<dbReference type="InterPro" id="IPR013325">
    <property type="entry name" value="RNA_pol_sigma_r2"/>
</dbReference>
<dbReference type="Proteomes" id="UP000307602">
    <property type="component" value="Unassembled WGS sequence"/>
</dbReference>
<dbReference type="GO" id="GO:0006352">
    <property type="term" value="P:DNA-templated transcription initiation"/>
    <property type="evidence" value="ECO:0007669"/>
    <property type="project" value="InterPro"/>
</dbReference>
<dbReference type="SUPFAM" id="SSF88659">
    <property type="entry name" value="Sigma3 and sigma4 domains of RNA polymerase sigma factors"/>
    <property type="match status" value="1"/>
</dbReference>
<keyword evidence="2" id="KW-0805">Transcription regulation</keyword>
<dbReference type="NCBIfam" id="TIGR02937">
    <property type="entry name" value="sigma70-ECF"/>
    <property type="match status" value="1"/>
</dbReference>
<comment type="similarity">
    <text evidence="1">Belongs to the sigma-70 factor family. ECF subfamily.</text>
</comment>
<evidence type="ECO:0000256" key="3">
    <source>
        <dbReference type="ARBA" id="ARBA00023082"/>
    </source>
</evidence>
<feature type="domain" description="RNA polymerase sigma-70 region 4" evidence="5">
    <location>
        <begin position="152"/>
        <end position="184"/>
    </location>
</feature>
<accession>A0A4S1DXB3</accession>
<dbReference type="PANTHER" id="PTHR43133">
    <property type="entry name" value="RNA POLYMERASE ECF-TYPE SIGMA FACTO"/>
    <property type="match status" value="1"/>
</dbReference>
<dbReference type="RefSeq" id="WP_135877132.1">
    <property type="nucleotide sequence ID" value="NZ_SRSO01000012.1"/>
</dbReference>
<dbReference type="InterPro" id="IPR036388">
    <property type="entry name" value="WH-like_DNA-bd_sf"/>
</dbReference>
<dbReference type="OrthoDB" id="9150024at2"/>
<organism evidence="6 7">
    <name type="scientific">Flavivirga rizhaonensis</name>
    <dbReference type="NCBI Taxonomy" id="2559571"/>
    <lineage>
        <taxon>Bacteria</taxon>
        <taxon>Pseudomonadati</taxon>
        <taxon>Bacteroidota</taxon>
        <taxon>Flavobacteriia</taxon>
        <taxon>Flavobacteriales</taxon>
        <taxon>Flavobacteriaceae</taxon>
        <taxon>Flavivirga</taxon>
    </lineage>
</organism>
<dbReference type="PANTHER" id="PTHR43133:SF46">
    <property type="entry name" value="RNA POLYMERASE SIGMA-70 FACTOR ECF SUBFAMILY"/>
    <property type="match status" value="1"/>
</dbReference>
<dbReference type="AlphaFoldDB" id="A0A4S1DXB3"/>
<dbReference type="SUPFAM" id="SSF88946">
    <property type="entry name" value="Sigma2 domain of RNA polymerase sigma factors"/>
    <property type="match status" value="1"/>
</dbReference>
<dbReference type="InterPro" id="IPR007630">
    <property type="entry name" value="RNA_pol_sigma70_r4"/>
</dbReference>
<keyword evidence="3" id="KW-0731">Sigma factor</keyword>
<dbReference type="GO" id="GO:0016987">
    <property type="term" value="F:sigma factor activity"/>
    <property type="evidence" value="ECO:0007669"/>
    <property type="project" value="UniProtKB-KW"/>
</dbReference>
<dbReference type="InterPro" id="IPR014284">
    <property type="entry name" value="RNA_pol_sigma-70_dom"/>
</dbReference>
<dbReference type="Gene3D" id="1.10.10.10">
    <property type="entry name" value="Winged helix-like DNA-binding domain superfamily/Winged helix DNA-binding domain"/>
    <property type="match status" value="1"/>
</dbReference>
<protein>
    <submittedName>
        <fullName evidence="6">Sigma-70 family RNA polymerase sigma factor</fullName>
    </submittedName>
</protein>
<dbReference type="EMBL" id="SRSO01000012">
    <property type="protein sequence ID" value="TGV02585.1"/>
    <property type="molecule type" value="Genomic_DNA"/>
</dbReference>
<evidence type="ECO:0000313" key="6">
    <source>
        <dbReference type="EMBL" id="TGV02585.1"/>
    </source>
</evidence>
<dbReference type="CDD" id="cd06171">
    <property type="entry name" value="Sigma70_r4"/>
    <property type="match status" value="1"/>
</dbReference>
<evidence type="ECO:0000256" key="4">
    <source>
        <dbReference type="ARBA" id="ARBA00023163"/>
    </source>
</evidence>
<name>A0A4S1DXB3_9FLAO</name>
<keyword evidence="7" id="KW-1185">Reference proteome</keyword>
<proteinExistence type="inferred from homology"/>
<gene>
    <name evidence="6" type="ORF">EM932_10450</name>
</gene>
<sequence>MLYHQNTVIKKAEVNNLASTSERIIVDDLELWKNFQVGSEVAFATIYKNNVSLLYSYGFKLVNNKALIKDCIQDLFIEIWDSKQRLGNVRYIKAYLHKSFRRKLIAASVKQRIDYKISEYPNEHSLKSFSFEHSLIEKQNFDLQQQKLKESLQKLTDKQKEIIHLRYYARLSYIEISEIMSISKKGAYKLMGRSIEFLRSNMS</sequence>
<dbReference type="Pfam" id="PF04545">
    <property type="entry name" value="Sigma70_r4"/>
    <property type="match status" value="1"/>
</dbReference>
<reference evidence="6 7" key="1">
    <citation type="submission" date="2019-04" db="EMBL/GenBank/DDBJ databases">
        <authorList>
            <person name="Liu A."/>
        </authorList>
    </citation>
    <scope>NUCLEOTIDE SEQUENCE [LARGE SCALE GENOMIC DNA]</scope>
    <source>
        <strain evidence="6 7">RZ03</strain>
    </source>
</reference>
<evidence type="ECO:0000259" key="5">
    <source>
        <dbReference type="Pfam" id="PF04545"/>
    </source>
</evidence>
<dbReference type="InterPro" id="IPR039425">
    <property type="entry name" value="RNA_pol_sigma-70-like"/>
</dbReference>
<keyword evidence="4" id="KW-0804">Transcription</keyword>
<dbReference type="Gene3D" id="1.10.1740.10">
    <property type="match status" value="1"/>
</dbReference>
<evidence type="ECO:0000256" key="1">
    <source>
        <dbReference type="ARBA" id="ARBA00010641"/>
    </source>
</evidence>
<evidence type="ECO:0000256" key="2">
    <source>
        <dbReference type="ARBA" id="ARBA00023015"/>
    </source>
</evidence>